<feature type="compositionally biased region" description="Polar residues" evidence="1">
    <location>
        <begin position="62"/>
        <end position="79"/>
    </location>
</feature>
<dbReference type="AlphaFoldDB" id="A0A136JDR2"/>
<evidence type="ECO:0000313" key="4">
    <source>
        <dbReference type="Proteomes" id="UP000070501"/>
    </source>
</evidence>
<keyword evidence="2" id="KW-0812">Transmembrane</keyword>
<keyword evidence="4" id="KW-1185">Reference proteome</keyword>
<feature type="region of interest" description="Disordered" evidence="1">
    <location>
        <begin position="60"/>
        <end position="137"/>
    </location>
</feature>
<feature type="transmembrane region" description="Helical" evidence="2">
    <location>
        <begin position="12"/>
        <end position="33"/>
    </location>
</feature>
<accession>A0A136JDR2</accession>
<feature type="compositionally biased region" description="Basic and acidic residues" evidence="1">
    <location>
        <begin position="105"/>
        <end position="137"/>
    </location>
</feature>
<reference evidence="4" key="1">
    <citation type="submission" date="2016-02" db="EMBL/GenBank/DDBJ databases">
        <title>Draft genome sequence of Microdochium bolleyi, a fungal endophyte of beachgrass.</title>
        <authorList>
            <consortium name="DOE Joint Genome Institute"/>
            <person name="David A.S."/>
            <person name="May G."/>
            <person name="Haridas S."/>
            <person name="Lim J."/>
            <person name="Wang M."/>
            <person name="Labutti K."/>
            <person name="Lipzen A."/>
            <person name="Barry K."/>
            <person name="Grigoriev I.V."/>
        </authorList>
    </citation>
    <scope>NUCLEOTIDE SEQUENCE [LARGE SCALE GENOMIC DNA]</scope>
    <source>
        <strain evidence="4">J235TASD1</strain>
    </source>
</reference>
<dbReference type="OrthoDB" id="10418104at2759"/>
<proteinExistence type="predicted"/>
<evidence type="ECO:0000256" key="2">
    <source>
        <dbReference type="SAM" id="Phobius"/>
    </source>
</evidence>
<evidence type="ECO:0000256" key="1">
    <source>
        <dbReference type="SAM" id="MobiDB-lite"/>
    </source>
</evidence>
<dbReference type="Proteomes" id="UP000070501">
    <property type="component" value="Unassembled WGS sequence"/>
</dbReference>
<protein>
    <submittedName>
        <fullName evidence="3">Uncharacterized protein</fullName>
    </submittedName>
</protein>
<sequence>MSLDHRTMIGLAAGVTFVGVLTIGFIGVCIWAARRRSKVRALKAEAADADRRMVDLEAADTVASSAPLSKGSSTTSSVGAAQEPFFTAPAAAPSPQGTATTSDTTRPEHGQDEQVSKSSTKVHETSRPSKDQVDSGC</sequence>
<name>A0A136JDR2_9PEZI</name>
<keyword evidence="2" id="KW-0472">Membrane</keyword>
<dbReference type="InParanoid" id="A0A136JDR2"/>
<keyword evidence="2" id="KW-1133">Transmembrane helix</keyword>
<evidence type="ECO:0000313" key="3">
    <source>
        <dbReference type="EMBL" id="KXJ95238.1"/>
    </source>
</evidence>
<gene>
    <name evidence="3" type="ORF">Micbo1qcDRAFT_25013</name>
</gene>
<organism evidence="3 4">
    <name type="scientific">Microdochium bolleyi</name>
    <dbReference type="NCBI Taxonomy" id="196109"/>
    <lineage>
        <taxon>Eukaryota</taxon>
        <taxon>Fungi</taxon>
        <taxon>Dikarya</taxon>
        <taxon>Ascomycota</taxon>
        <taxon>Pezizomycotina</taxon>
        <taxon>Sordariomycetes</taxon>
        <taxon>Xylariomycetidae</taxon>
        <taxon>Xylariales</taxon>
        <taxon>Microdochiaceae</taxon>
        <taxon>Microdochium</taxon>
    </lineage>
</organism>
<feature type="compositionally biased region" description="Low complexity" evidence="1">
    <location>
        <begin position="80"/>
        <end position="96"/>
    </location>
</feature>
<dbReference type="EMBL" id="KQ964246">
    <property type="protein sequence ID" value="KXJ95238.1"/>
    <property type="molecule type" value="Genomic_DNA"/>
</dbReference>